<dbReference type="InterPro" id="IPR001194">
    <property type="entry name" value="cDENN_dom"/>
</dbReference>
<evidence type="ECO:0000313" key="5">
    <source>
        <dbReference type="RefSeq" id="XP_006825990.1"/>
    </source>
</evidence>
<organism evidence="4 5">
    <name type="scientific">Saccoglossus kowalevskii</name>
    <name type="common">Acorn worm</name>
    <dbReference type="NCBI Taxonomy" id="10224"/>
    <lineage>
        <taxon>Eukaryota</taxon>
        <taxon>Metazoa</taxon>
        <taxon>Hemichordata</taxon>
        <taxon>Enteropneusta</taxon>
        <taxon>Harrimaniidae</taxon>
        <taxon>Saccoglossus</taxon>
    </lineage>
</organism>
<dbReference type="PROSITE" id="PS50211">
    <property type="entry name" value="DENN"/>
    <property type="match status" value="1"/>
</dbReference>
<gene>
    <name evidence="5" type="primary">LOC100372051</name>
</gene>
<dbReference type="InterPro" id="IPR024224">
    <property type="entry name" value="DENND6"/>
</dbReference>
<dbReference type="PANTHER" id="PTHR13677:SF0">
    <property type="entry name" value="LD41638P"/>
    <property type="match status" value="1"/>
</dbReference>
<proteinExistence type="inferred from homology"/>
<evidence type="ECO:0000256" key="2">
    <source>
        <dbReference type="SAM" id="MobiDB-lite"/>
    </source>
</evidence>
<dbReference type="RefSeq" id="XP_006825990.1">
    <property type="nucleotide sequence ID" value="XM_006825927.1"/>
</dbReference>
<dbReference type="Proteomes" id="UP000694865">
    <property type="component" value="Unplaced"/>
</dbReference>
<feature type="domain" description="UDENN" evidence="3">
    <location>
        <begin position="37"/>
        <end position="507"/>
    </location>
</feature>
<evidence type="ECO:0000256" key="1">
    <source>
        <dbReference type="ARBA" id="ARBA00007159"/>
    </source>
</evidence>
<reference evidence="5" key="1">
    <citation type="submission" date="2025-08" db="UniProtKB">
        <authorList>
            <consortium name="RefSeq"/>
        </authorList>
    </citation>
    <scope>IDENTIFICATION</scope>
    <source>
        <tissue evidence="5">Testes</tissue>
    </source>
</reference>
<dbReference type="InterPro" id="IPR037516">
    <property type="entry name" value="Tripartite_DENN"/>
</dbReference>
<dbReference type="GeneID" id="100372051"/>
<sequence>MASVAERQPPLQSTRSFENDENSPTILPWDRFSNWLHCVCVVTFDLELGQAMELVYPSHVKLSEKEKMNICYLSFPDSNSGCMGDTLFNYRIRQHTTTFNRKAATLSTRNAYERRGPVTLQGENAYYHGFVYFRQVRDKSSRRGYFQKSVVLITKLPYINLFTHLIDIIAPEYFDNGEPCLEAACHDIDQWSPPFPGATLHLPIMGVVLQVRIPSKHDKPAQSQVIKPILSPGSAPPIVIPSVNEVEVFKCFQPVLPHIQLLWELILTNEPIVVMAPSPTFCSDTVQALVFMMSPLKYTSDYRPYFTIHDSEFKEYTTKTQAPPPVILGVTNPFFAKTLQHWPHIIRIGEMGPVDKSSWKKKKSSNIKTLESKPGVYTRYKPFLNKDKTVLKRLQKISIQGLRGEIIAKGIQNKRPVEVQDAMLKRHFLELTQSFMIPLERYVASLMPLQRNISPWKQPPRLKPFLPEEFIKTLEHSGPQLTSGLTGDWIGLYRRFFKSSNFEAWLRSRQQEVNQKLSILHLDALCDADLMQWIKDKQEVEIVDLILRLRDKLATVCAPDLPTRQERINQLKIHMDHIISSLPDDLQSILKSN</sequence>
<dbReference type="Pfam" id="PF02141">
    <property type="entry name" value="DENN"/>
    <property type="match status" value="1"/>
</dbReference>
<dbReference type="Gene3D" id="3.40.50.11500">
    <property type="match status" value="1"/>
</dbReference>
<dbReference type="PANTHER" id="PTHR13677">
    <property type="entry name" value="LD41638P"/>
    <property type="match status" value="1"/>
</dbReference>
<accession>A0ABM0N149</accession>
<feature type="region of interest" description="Disordered" evidence="2">
    <location>
        <begin position="1"/>
        <end position="22"/>
    </location>
</feature>
<name>A0ABM0N149_SACKO</name>
<keyword evidence="4" id="KW-1185">Reference proteome</keyword>
<evidence type="ECO:0000259" key="3">
    <source>
        <dbReference type="PROSITE" id="PS50211"/>
    </source>
</evidence>
<comment type="similarity">
    <text evidence="1">Belongs to the DENND6 family.</text>
</comment>
<dbReference type="InterPro" id="IPR043153">
    <property type="entry name" value="DENN_C"/>
</dbReference>
<evidence type="ECO:0000313" key="4">
    <source>
        <dbReference type="Proteomes" id="UP000694865"/>
    </source>
</evidence>
<protein>
    <submittedName>
        <fullName evidence="5">Protein DENND6A-like</fullName>
    </submittedName>
</protein>